<dbReference type="GO" id="GO:0006281">
    <property type="term" value="P:DNA repair"/>
    <property type="evidence" value="ECO:0007669"/>
    <property type="project" value="UniProtKB-KW"/>
</dbReference>
<dbReference type="InterPro" id="IPR023607">
    <property type="entry name" value="Exodeoxyribonuclease_I"/>
</dbReference>
<evidence type="ECO:0000256" key="13">
    <source>
        <dbReference type="PIRNR" id="PIRNR000977"/>
    </source>
</evidence>
<dbReference type="GO" id="GO:0046872">
    <property type="term" value="F:metal ion binding"/>
    <property type="evidence" value="ECO:0007669"/>
    <property type="project" value="UniProtKB-KW"/>
</dbReference>
<feature type="domain" description="ExoI SH3-like" evidence="16">
    <location>
        <begin position="194"/>
        <end position="349"/>
    </location>
</feature>
<feature type="binding site" evidence="15">
    <location>
        <position position="178"/>
    </location>
    <ligand>
        <name>Mg(2+)</name>
        <dbReference type="ChEBI" id="CHEBI:18420"/>
        <label>2</label>
    </ligand>
</feature>
<dbReference type="Pfam" id="PF08411">
    <property type="entry name" value="ExoI_SH3"/>
    <property type="match status" value="1"/>
</dbReference>
<comment type="subunit">
    <text evidence="12">Monomer. Interacts with ssb (via C-terminus); this interaction stimulates the exonuclease activity by recruiting the enzyme to its substrate.</text>
</comment>
<dbReference type="InterPro" id="IPR034747">
    <property type="entry name" value="EXOI_SH3"/>
</dbReference>
<dbReference type="RefSeq" id="WP_090272176.1">
    <property type="nucleotide sequence ID" value="NZ_LT629748.1"/>
</dbReference>
<dbReference type="InterPro" id="IPR058561">
    <property type="entry name" value="Exonuc_1_C"/>
</dbReference>
<dbReference type="EC" id="3.1.11.1" evidence="2 13"/>
<keyword evidence="5 15" id="KW-0479">Metal-binding</keyword>
<dbReference type="NCBIfam" id="NF008746">
    <property type="entry name" value="PRK11779.1"/>
    <property type="match status" value="1"/>
</dbReference>
<keyword evidence="9 15" id="KW-0460">Magnesium</keyword>
<keyword evidence="10" id="KW-0238">DNA-binding</keyword>
<dbReference type="SUPFAM" id="SSF53098">
    <property type="entry name" value="Ribonuclease H-like"/>
    <property type="match status" value="1"/>
</dbReference>
<dbReference type="AlphaFoldDB" id="A0A1H1NAA9"/>
<dbReference type="Proteomes" id="UP000243426">
    <property type="component" value="Chromosome I"/>
</dbReference>
<evidence type="ECO:0000256" key="8">
    <source>
        <dbReference type="ARBA" id="ARBA00022839"/>
    </source>
</evidence>
<keyword evidence="6 13" id="KW-0227">DNA damage</keyword>
<dbReference type="Pfam" id="PF26016">
    <property type="entry name" value="ExoI_C"/>
    <property type="match status" value="1"/>
</dbReference>
<evidence type="ECO:0000256" key="11">
    <source>
        <dbReference type="ARBA" id="ARBA00023204"/>
    </source>
</evidence>
<feature type="binding site" evidence="14">
    <location>
        <position position="157"/>
    </location>
    <ligand>
        <name>substrate</name>
    </ligand>
</feature>
<feature type="binding site" evidence="15">
    <location>
        <position position="9"/>
    </location>
    <ligand>
        <name>Mg(2+)</name>
        <dbReference type="ChEBI" id="CHEBI:18420"/>
        <label>1</label>
    </ligand>
</feature>
<dbReference type="Gene3D" id="3.30.1520.20">
    <property type="entry name" value="Exonuclease ExoI, domain 2"/>
    <property type="match status" value="1"/>
</dbReference>
<evidence type="ECO:0000256" key="9">
    <source>
        <dbReference type="ARBA" id="ARBA00022842"/>
    </source>
</evidence>
<dbReference type="InterPro" id="IPR012337">
    <property type="entry name" value="RNaseH-like_sf"/>
</dbReference>
<keyword evidence="4 13" id="KW-0540">Nuclease</keyword>
<dbReference type="GO" id="GO:0003677">
    <property type="term" value="F:DNA binding"/>
    <property type="evidence" value="ECO:0007669"/>
    <property type="project" value="UniProtKB-KW"/>
</dbReference>
<evidence type="ECO:0000256" key="7">
    <source>
        <dbReference type="ARBA" id="ARBA00022801"/>
    </source>
</evidence>
<evidence type="ECO:0000256" key="4">
    <source>
        <dbReference type="ARBA" id="ARBA00022722"/>
    </source>
</evidence>
<dbReference type="STRING" id="797277.SAMN05216198_0848"/>
<keyword evidence="11 13" id="KW-0234">DNA repair</keyword>
<proteinExistence type="predicted"/>
<evidence type="ECO:0000313" key="19">
    <source>
        <dbReference type="Proteomes" id="UP000243426"/>
    </source>
</evidence>
<comment type="cofactor">
    <cofactor evidence="15">
        <name>Mg(2+)</name>
        <dbReference type="ChEBI" id="CHEBI:18420"/>
    </cofactor>
    <text evidence="15">Binds 2 Mg(2+) ions per monomer.</text>
</comment>
<dbReference type="InterPro" id="IPR013520">
    <property type="entry name" value="Ribonucl_H"/>
</dbReference>
<dbReference type="EMBL" id="LT629748">
    <property type="protein sequence ID" value="SDR95665.1"/>
    <property type="molecule type" value="Genomic_DNA"/>
</dbReference>
<feature type="binding site" evidence="15">
    <location>
        <position position="11"/>
    </location>
    <ligand>
        <name>Mg(2+)</name>
        <dbReference type="ChEBI" id="CHEBI:18420"/>
        <label>2</label>
    </ligand>
</feature>
<evidence type="ECO:0000259" key="16">
    <source>
        <dbReference type="PROSITE" id="PS51784"/>
    </source>
</evidence>
<keyword evidence="19" id="KW-1185">Reference proteome</keyword>
<evidence type="ECO:0000256" key="12">
    <source>
        <dbReference type="ARBA" id="ARBA00046792"/>
    </source>
</evidence>
<evidence type="ECO:0000256" key="2">
    <source>
        <dbReference type="ARBA" id="ARBA00012108"/>
    </source>
</evidence>
<keyword evidence="7 13" id="KW-0378">Hydrolase</keyword>
<reference evidence="19" key="1">
    <citation type="submission" date="2016-10" db="EMBL/GenBank/DDBJ databases">
        <authorList>
            <person name="Varghese N."/>
            <person name="Submissions S."/>
        </authorList>
    </citation>
    <scope>NUCLEOTIDE SEQUENCE [LARGE SCALE GENOMIC DNA]</scope>
    <source>
        <strain evidence="19">2SM5</strain>
    </source>
</reference>
<dbReference type="InterPro" id="IPR038649">
    <property type="entry name" value="EXOI_SH3_sf"/>
</dbReference>
<evidence type="ECO:0000256" key="1">
    <source>
        <dbReference type="ARBA" id="ARBA00000563"/>
    </source>
</evidence>
<dbReference type="OrthoDB" id="9763470at2"/>
<evidence type="ECO:0000256" key="5">
    <source>
        <dbReference type="ARBA" id="ARBA00022723"/>
    </source>
</evidence>
<evidence type="ECO:0000313" key="18">
    <source>
        <dbReference type="EMBL" id="SDR95665.1"/>
    </source>
</evidence>
<dbReference type="Gene3D" id="3.30.420.10">
    <property type="entry name" value="Ribonuclease H-like superfamily/Ribonuclease H"/>
    <property type="match status" value="1"/>
</dbReference>
<dbReference type="PROSITE" id="PS51784">
    <property type="entry name" value="EXOI_SH3"/>
    <property type="match status" value="1"/>
</dbReference>
<dbReference type="GO" id="GO:0008310">
    <property type="term" value="F:single-stranded DNA 3'-5' DNA exonuclease activity"/>
    <property type="evidence" value="ECO:0007669"/>
    <property type="project" value="UniProtKB-EC"/>
</dbReference>
<dbReference type="CDD" id="cd06138">
    <property type="entry name" value="ExoI_N"/>
    <property type="match status" value="1"/>
</dbReference>
<accession>A0A1H1NAA9</accession>
<dbReference type="Gene3D" id="1.10.287.1240">
    <property type="match status" value="1"/>
</dbReference>
<feature type="binding site" evidence="14">
    <location>
        <position position="11"/>
    </location>
    <ligand>
        <name>substrate</name>
    </ligand>
</feature>
<feature type="domain" description="ExoI C-terminal" evidence="17">
    <location>
        <begin position="357"/>
        <end position="477"/>
    </location>
</feature>
<evidence type="ECO:0000256" key="6">
    <source>
        <dbReference type="ARBA" id="ARBA00022763"/>
    </source>
</evidence>
<organism evidence="18 19">
    <name type="scientific">Halopseudomonas litoralis</name>
    <dbReference type="NCBI Taxonomy" id="797277"/>
    <lineage>
        <taxon>Bacteria</taxon>
        <taxon>Pseudomonadati</taxon>
        <taxon>Pseudomonadota</taxon>
        <taxon>Gammaproteobacteria</taxon>
        <taxon>Pseudomonadales</taxon>
        <taxon>Pseudomonadaceae</taxon>
        <taxon>Halopseudomonas</taxon>
    </lineage>
</organism>
<dbReference type="Gene3D" id="1.20.1280.70">
    <property type="entry name" value="Exonuclease ExoI, domain 3"/>
    <property type="match status" value="1"/>
</dbReference>
<sequence>MSKSIFWYDFESTGIDPRRDRPLQVAGVRTDEDLQEIGEPLCIDCRISPDVLPHPKACLVTGISPDRALRGLPEAQFIHLLHEQMAVPGTCTAGYNNLRYDDEMTRFSLYRNYFDPYAREWQGGNSRWDLLDALRTAHALRPDGINWPQQDGFTSLRLELLTAANGIDHGQAHDALADVRATIAMARLLKQAQPRLYQYLYDLRSKHKVSELIDLQNLRPLVHVSGRFGRERKGLALIVPLAWHPRNRNALIVWDLAVEPHLLQDLSAEQLCERLYTRNDQLAPGEQRPGLKLVHINKCPVLADAKVLRAQDIERLQLDVPLLNERAQWLAQWRISGQQKLAAVYAERQPTSQEDAGEPDPETQLYDGFMADRDRQLLPAIRQADGATLNAAHWPLQDQRLADILKRYRARNFPESLSDAETEEWHYFCSQKLSGRASGAPLTFEMFMRDMEQAMSGADEAQRELLTQWQEYALALMKKLKMKSPGI</sequence>
<dbReference type="Pfam" id="PF00929">
    <property type="entry name" value="RNase_T"/>
    <property type="match status" value="1"/>
</dbReference>
<dbReference type="InterPro" id="IPR013620">
    <property type="entry name" value="Exonuc_1_SH3"/>
</dbReference>
<evidence type="ECO:0000259" key="17">
    <source>
        <dbReference type="PROSITE" id="PS51785"/>
    </source>
</evidence>
<keyword evidence="8 13" id="KW-0269">Exonuclease</keyword>
<dbReference type="PIRSF" id="PIRSF000977">
    <property type="entry name" value="Exodeoxyribonuclease_I"/>
    <property type="match status" value="1"/>
</dbReference>
<protein>
    <recommendedName>
        <fullName evidence="3 13">Exodeoxyribonuclease I</fullName>
        <ecNumber evidence="2 13">3.1.11.1</ecNumber>
    </recommendedName>
</protein>
<dbReference type="FunFam" id="3.30.420.10:FF:000033">
    <property type="entry name" value="Exodeoxyribonuclease I"/>
    <property type="match status" value="1"/>
</dbReference>
<evidence type="ECO:0000256" key="14">
    <source>
        <dbReference type="PIRSR" id="PIRSR000977-1"/>
    </source>
</evidence>
<name>A0A1H1NAA9_9GAMM</name>
<evidence type="ECO:0000256" key="10">
    <source>
        <dbReference type="ARBA" id="ARBA00023125"/>
    </source>
</evidence>
<evidence type="ECO:0000256" key="15">
    <source>
        <dbReference type="PIRSR" id="PIRSR000977-2"/>
    </source>
</evidence>
<evidence type="ECO:0000256" key="3">
    <source>
        <dbReference type="ARBA" id="ARBA00019900"/>
    </source>
</evidence>
<gene>
    <name evidence="18" type="ORF">SAMN05216198_0848</name>
</gene>
<dbReference type="PROSITE" id="PS51785">
    <property type="entry name" value="EXOI_C"/>
    <property type="match status" value="1"/>
</dbReference>
<dbReference type="InterPro" id="IPR036397">
    <property type="entry name" value="RNaseH_sf"/>
</dbReference>
<comment type="catalytic activity">
    <reaction evidence="1 13">
        <text>Exonucleolytic cleavage in the 3'- to 5'-direction to yield nucleoside 5'-phosphates.</text>
        <dbReference type="EC" id="3.1.11.1"/>
    </reaction>
</comment>